<dbReference type="EMBL" id="LR797205">
    <property type="protein sequence ID" value="CAB4194105.1"/>
    <property type="molecule type" value="Genomic_DNA"/>
</dbReference>
<gene>
    <name evidence="3" type="ORF">UFOVP1140_6</name>
    <name evidence="4" type="ORF">UFOVP1258_15</name>
    <name evidence="5" type="ORF">UFOVP1500_8</name>
    <name evidence="6" type="ORF">UFOVP1588_13</name>
    <name evidence="1" type="ORF">UFOVP544_8</name>
    <name evidence="2" type="ORF">UFOVP976_2</name>
</gene>
<proteinExistence type="predicted"/>
<sequence length="216" mass="24195">MFNLDDYTTVKERIKLFWAKFPDGSIQTEILEWSDKRFIVKASLYRLWTDEKPFATGHAKEDVSERGVNRDFALENGETSAIGIAMKNADIGTDKNAPSREEMEKVQRVSKKEAKIQVENPSDPWTIKAVEPASQAMDAALDLLNSQLGAEKVEAEPECRHGKMKLLEGTSTKTGKPYKGYKCTANIQPNGAGLCDTIWYELAPNGSWRPQKPKGK</sequence>
<dbReference type="EMBL" id="LR797084">
    <property type="protein sequence ID" value="CAB4185908.1"/>
    <property type="molecule type" value="Genomic_DNA"/>
</dbReference>
<organism evidence="2">
    <name type="scientific">uncultured Caudovirales phage</name>
    <dbReference type="NCBI Taxonomy" id="2100421"/>
    <lineage>
        <taxon>Viruses</taxon>
        <taxon>Duplodnaviria</taxon>
        <taxon>Heunggongvirae</taxon>
        <taxon>Uroviricota</taxon>
        <taxon>Caudoviricetes</taxon>
        <taxon>Peduoviridae</taxon>
        <taxon>Maltschvirus</taxon>
        <taxon>Maltschvirus maltsch</taxon>
    </lineage>
</organism>
<evidence type="ECO:0000313" key="4">
    <source>
        <dbReference type="EMBL" id="CAB4194105.1"/>
    </source>
</evidence>
<dbReference type="EMBL" id="LR797449">
    <property type="protein sequence ID" value="CAB4217072.1"/>
    <property type="molecule type" value="Genomic_DNA"/>
</dbReference>
<accession>A0A6J5PW34</accession>
<dbReference type="EMBL" id="LR798424">
    <property type="protein sequence ID" value="CAB5230975.1"/>
    <property type="molecule type" value="Genomic_DNA"/>
</dbReference>
<evidence type="ECO:0000313" key="1">
    <source>
        <dbReference type="EMBL" id="CAB4149850.1"/>
    </source>
</evidence>
<evidence type="ECO:0000313" key="2">
    <source>
        <dbReference type="EMBL" id="CAB4173621.1"/>
    </source>
</evidence>
<evidence type="ECO:0000313" key="5">
    <source>
        <dbReference type="EMBL" id="CAB4217072.1"/>
    </source>
</evidence>
<dbReference type="EMBL" id="LR796532">
    <property type="protein sequence ID" value="CAB4149850.1"/>
    <property type="molecule type" value="Genomic_DNA"/>
</dbReference>
<evidence type="ECO:0000313" key="3">
    <source>
        <dbReference type="EMBL" id="CAB4185908.1"/>
    </source>
</evidence>
<reference evidence="2" key="1">
    <citation type="submission" date="2020-05" db="EMBL/GenBank/DDBJ databases">
        <authorList>
            <person name="Chiriac C."/>
            <person name="Salcher M."/>
            <person name="Ghai R."/>
            <person name="Kavagutti S V."/>
        </authorList>
    </citation>
    <scope>NUCLEOTIDE SEQUENCE</scope>
</reference>
<evidence type="ECO:0000313" key="6">
    <source>
        <dbReference type="EMBL" id="CAB5230975.1"/>
    </source>
</evidence>
<name>A0A6J5PW34_9CAUD</name>
<protein>
    <submittedName>
        <fullName evidence="2">Uncharacterized protein</fullName>
    </submittedName>
</protein>
<dbReference type="EMBL" id="LR796914">
    <property type="protein sequence ID" value="CAB4173621.1"/>
    <property type="molecule type" value="Genomic_DNA"/>
</dbReference>